<organism evidence="2 3">
    <name type="scientific">Persephonella hydrogeniphila</name>
    <dbReference type="NCBI Taxonomy" id="198703"/>
    <lineage>
        <taxon>Bacteria</taxon>
        <taxon>Pseudomonadati</taxon>
        <taxon>Aquificota</taxon>
        <taxon>Aquificia</taxon>
        <taxon>Aquificales</taxon>
        <taxon>Hydrogenothermaceae</taxon>
        <taxon>Persephonella</taxon>
    </lineage>
</organism>
<reference evidence="3" key="1">
    <citation type="submission" date="2017-09" db="EMBL/GenBank/DDBJ databases">
        <authorList>
            <person name="Varghese N."/>
            <person name="Submissions S."/>
        </authorList>
    </citation>
    <scope>NUCLEOTIDE SEQUENCE [LARGE SCALE GENOMIC DNA]</scope>
    <source>
        <strain evidence="3">DSM 15103</strain>
    </source>
</reference>
<dbReference type="EMBL" id="OBEI01000008">
    <property type="protein sequence ID" value="SNZ09950.1"/>
    <property type="molecule type" value="Genomic_DNA"/>
</dbReference>
<dbReference type="OrthoDB" id="9760225at2"/>
<proteinExistence type="predicted"/>
<accession>A0A285NKC8</accession>
<gene>
    <name evidence="2" type="ORF">SAMN06265182_1679</name>
</gene>
<dbReference type="GO" id="GO:0061024">
    <property type="term" value="P:membrane organization"/>
    <property type="evidence" value="ECO:0007669"/>
    <property type="project" value="InterPro"/>
</dbReference>
<dbReference type="InterPro" id="IPR050218">
    <property type="entry name" value="LptD"/>
</dbReference>
<keyword evidence="3" id="KW-1185">Reference proteome</keyword>
<dbReference type="PANTHER" id="PTHR30189">
    <property type="entry name" value="LPS-ASSEMBLY PROTEIN"/>
    <property type="match status" value="1"/>
</dbReference>
<evidence type="ECO:0000313" key="2">
    <source>
        <dbReference type="EMBL" id="SNZ09950.1"/>
    </source>
</evidence>
<dbReference type="RefSeq" id="WP_097000835.1">
    <property type="nucleotide sequence ID" value="NZ_OBEI01000008.1"/>
</dbReference>
<feature type="domain" description="LptD C-terminal" evidence="1">
    <location>
        <begin position="269"/>
        <end position="600"/>
    </location>
</feature>
<protein>
    <submittedName>
        <fullName evidence="2">LPS-assembly protein</fullName>
    </submittedName>
</protein>
<evidence type="ECO:0000313" key="3">
    <source>
        <dbReference type="Proteomes" id="UP000219036"/>
    </source>
</evidence>
<evidence type="ECO:0000259" key="1">
    <source>
        <dbReference type="Pfam" id="PF04453"/>
    </source>
</evidence>
<dbReference type="PANTHER" id="PTHR30189:SF1">
    <property type="entry name" value="LPS-ASSEMBLY PROTEIN LPTD"/>
    <property type="match status" value="1"/>
</dbReference>
<name>A0A285NKC8_9AQUI</name>
<dbReference type="AlphaFoldDB" id="A0A285NKC8"/>
<dbReference type="InterPro" id="IPR007543">
    <property type="entry name" value="LptD_C"/>
</dbReference>
<dbReference type="Proteomes" id="UP000219036">
    <property type="component" value="Unassembled WGS sequence"/>
</dbReference>
<dbReference type="GO" id="GO:1990351">
    <property type="term" value="C:transporter complex"/>
    <property type="evidence" value="ECO:0007669"/>
    <property type="project" value="TreeGrafter"/>
</dbReference>
<dbReference type="Pfam" id="PF04453">
    <property type="entry name" value="LptD"/>
    <property type="match status" value="1"/>
</dbReference>
<sequence length="677" mass="80811">MGRYIITVFLVLGILFFSFGKVPVSIEAESIHKKPTGEIIAEGNVIVKYKGKILQADRIVYDQKNKKIYLYGNIKLKTEKFDITAQRGWIDEEGVNGDFYDVSGILEKHYYIKAEKIKKRGDKYTFYDGEFSTCSFDQYDWYIKTKKGVFIKDKQVDFFNVSMRFCGVPVLFSPYFSYPASSRKTGFLFPQLGQDSYNDFRYVQPFFLILTRHSDMTFTYDYRNIQGNGLDIEYRNKLSSDSFYRTNFTVFTEKSGKWWEGRDLPPLENRWRVYGESELHYEDFDISLIYDFPSDPYFFEDIYNSTDLRYKSYTKSQLIALLDRRLFTVEINFDFLYDLTKTNNEQTLQRLPELRFYFKKLKPFREIPFYIDFLSVNTNFYREKGTSGLRSDNILDFELYNNFSGFSNLLRFSPRGTYYYLYSYYQNKKNPTRNIFSFEDRLRYTFYRSFSDFTHSVIPEITFKRVSKVNQEDLPYFDREDRIKDAYDIDYSLFNILNFESSEFLSWEISSGYTFNDYYYLGNNRLKGNQKPLKNRFYFYVKGFSGENTLYYDFKFNQIVRSITTFSIPVFSWFRYSVSHSYDKGIFSSISTINQINQTGTLTYKNISLSASVLSNIKFGYVQRKSLNFSLNRKCWRLNISYKEDYNRVTGKSFRSIVVYINILKTDIKLPFVSRTL</sequence>
<dbReference type="GO" id="GO:0009279">
    <property type="term" value="C:cell outer membrane"/>
    <property type="evidence" value="ECO:0007669"/>
    <property type="project" value="TreeGrafter"/>
</dbReference>